<sequence length="94" mass="10577">VLTAAWMKTHQDDYQPFLDQTVDDYCAISLEPYVCEIDHIGISALSDVLIKPAGIALEILYLDRSPGAEVNTHRFDPLTEDGIPLSTMRLLYRP</sequence>
<reference evidence="1 2" key="1">
    <citation type="submission" date="2023-08" db="EMBL/GenBank/DDBJ databases">
        <title>Black Yeasts Isolated from many extreme environments.</title>
        <authorList>
            <person name="Coleine C."/>
            <person name="Stajich J.E."/>
            <person name="Selbmann L."/>
        </authorList>
    </citation>
    <scope>NUCLEOTIDE SEQUENCE [LARGE SCALE GENOMIC DNA]</scope>
    <source>
        <strain evidence="1 2">CCFEE 536</strain>
    </source>
</reference>
<feature type="non-terminal residue" evidence="1">
    <location>
        <position position="1"/>
    </location>
</feature>
<protein>
    <submittedName>
        <fullName evidence="1">Uncharacterized protein</fullName>
    </submittedName>
</protein>
<dbReference type="SUPFAM" id="SSF54001">
    <property type="entry name" value="Cysteine proteinases"/>
    <property type="match status" value="1"/>
</dbReference>
<gene>
    <name evidence="1" type="ORF">LTR16_011454</name>
</gene>
<name>A0ABR0IUC5_9PEZI</name>
<evidence type="ECO:0000313" key="2">
    <source>
        <dbReference type="Proteomes" id="UP001357485"/>
    </source>
</evidence>
<organism evidence="1 2">
    <name type="scientific">Cryomyces antarcticus</name>
    <dbReference type="NCBI Taxonomy" id="329879"/>
    <lineage>
        <taxon>Eukaryota</taxon>
        <taxon>Fungi</taxon>
        <taxon>Dikarya</taxon>
        <taxon>Ascomycota</taxon>
        <taxon>Pezizomycotina</taxon>
        <taxon>Dothideomycetes</taxon>
        <taxon>Dothideomycetes incertae sedis</taxon>
        <taxon>Cryomyces</taxon>
    </lineage>
</organism>
<dbReference type="Proteomes" id="UP001357485">
    <property type="component" value="Unassembled WGS sequence"/>
</dbReference>
<evidence type="ECO:0000313" key="1">
    <source>
        <dbReference type="EMBL" id="KAK5044987.1"/>
    </source>
</evidence>
<dbReference type="InterPro" id="IPR042468">
    <property type="entry name" value="Peptidase_C65_otubain_sub1"/>
</dbReference>
<dbReference type="CDD" id="cd22749">
    <property type="entry name" value="Otubain_C65"/>
    <property type="match status" value="1"/>
</dbReference>
<dbReference type="Pfam" id="PF10275">
    <property type="entry name" value="Peptidase_C65"/>
    <property type="match status" value="1"/>
</dbReference>
<dbReference type="PANTHER" id="PTHR12931">
    <property type="entry name" value="UBIQUITIN THIOLESTERASE PROTEIN OTUB"/>
    <property type="match status" value="1"/>
</dbReference>
<dbReference type="PANTHER" id="PTHR12931:SF15">
    <property type="entry name" value="UBIQUITIN THIOESTERASE OTUBAIN-LIKE"/>
    <property type="match status" value="1"/>
</dbReference>
<proteinExistence type="predicted"/>
<dbReference type="Gene3D" id="3.30.200.60">
    <property type="entry name" value="Peptidase C65 Otubain, subdomain 1"/>
    <property type="match status" value="1"/>
</dbReference>
<keyword evidence="2" id="KW-1185">Reference proteome</keyword>
<accession>A0ABR0IUC5</accession>
<dbReference type="EMBL" id="JAVRRA010028173">
    <property type="protein sequence ID" value="KAK5044987.1"/>
    <property type="molecule type" value="Genomic_DNA"/>
</dbReference>
<dbReference type="InterPro" id="IPR019400">
    <property type="entry name" value="Peptidase_C65_otubain"/>
</dbReference>
<comment type="caution">
    <text evidence="1">The sequence shown here is derived from an EMBL/GenBank/DDBJ whole genome shotgun (WGS) entry which is preliminary data.</text>
</comment>
<dbReference type="InterPro" id="IPR038765">
    <property type="entry name" value="Papain-like_cys_pep_sf"/>
</dbReference>